<dbReference type="Proteomes" id="UP001501115">
    <property type="component" value="Unassembled WGS sequence"/>
</dbReference>
<feature type="region of interest" description="Disordered" evidence="1">
    <location>
        <begin position="1"/>
        <end position="21"/>
    </location>
</feature>
<proteinExistence type="predicted"/>
<gene>
    <name evidence="2" type="ORF">GCM10023086_26470</name>
</gene>
<organism evidence="2 3">
    <name type="scientific">Streptomyces venetus</name>
    <dbReference type="NCBI Taxonomy" id="1701086"/>
    <lineage>
        <taxon>Bacteria</taxon>
        <taxon>Bacillati</taxon>
        <taxon>Actinomycetota</taxon>
        <taxon>Actinomycetes</taxon>
        <taxon>Kitasatosporales</taxon>
        <taxon>Streptomycetaceae</taxon>
        <taxon>Streptomyces</taxon>
    </lineage>
</organism>
<evidence type="ECO:0000313" key="3">
    <source>
        <dbReference type="Proteomes" id="UP001501115"/>
    </source>
</evidence>
<protein>
    <recommendedName>
        <fullName evidence="4">Transferase</fullName>
    </recommendedName>
</protein>
<feature type="region of interest" description="Disordered" evidence="1">
    <location>
        <begin position="69"/>
        <end position="102"/>
    </location>
</feature>
<evidence type="ECO:0000313" key="2">
    <source>
        <dbReference type="EMBL" id="GAA4307792.1"/>
    </source>
</evidence>
<name>A0ABP8FNM7_9ACTN</name>
<sequence length="102" mass="10390">MTEPPSGSLRGRSEPPPTAPLRVLAVSGGAHPLLLGLRPLSGRPSRGTARPLAVVHDPAPPVLRRRIGLPGPGPERPGPPCADRADLAAPGMNGPRATGIDL</sequence>
<evidence type="ECO:0000256" key="1">
    <source>
        <dbReference type="SAM" id="MobiDB-lite"/>
    </source>
</evidence>
<accession>A0ABP8FNM7</accession>
<evidence type="ECO:0008006" key="4">
    <source>
        <dbReference type="Google" id="ProtNLM"/>
    </source>
</evidence>
<keyword evidence="3" id="KW-1185">Reference proteome</keyword>
<reference evidence="3" key="1">
    <citation type="journal article" date="2019" name="Int. J. Syst. Evol. Microbiol.">
        <title>The Global Catalogue of Microorganisms (GCM) 10K type strain sequencing project: providing services to taxonomists for standard genome sequencing and annotation.</title>
        <authorList>
            <consortium name="The Broad Institute Genomics Platform"/>
            <consortium name="The Broad Institute Genome Sequencing Center for Infectious Disease"/>
            <person name="Wu L."/>
            <person name="Ma J."/>
        </authorList>
    </citation>
    <scope>NUCLEOTIDE SEQUENCE [LARGE SCALE GENOMIC DNA]</scope>
    <source>
        <strain evidence="3">JCM 31290</strain>
    </source>
</reference>
<comment type="caution">
    <text evidence="2">The sequence shown here is derived from an EMBL/GenBank/DDBJ whole genome shotgun (WGS) entry which is preliminary data.</text>
</comment>
<dbReference type="RefSeq" id="WP_345661601.1">
    <property type="nucleotide sequence ID" value="NZ_BAABET010000003.1"/>
</dbReference>
<feature type="compositionally biased region" description="Pro residues" evidence="1">
    <location>
        <begin position="71"/>
        <end position="80"/>
    </location>
</feature>
<dbReference type="EMBL" id="BAABET010000003">
    <property type="protein sequence ID" value="GAA4307792.1"/>
    <property type="molecule type" value="Genomic_DNA"/>
</dbReference>